<dbReference type="AlphaFoldDB" id="A0A975S778"/>
<feature type="compositionally biased region" description="Polar residues" evidence="1">
    <location>
        <begin position="226"/>
        <end position="236"/>
    </location>
</feature>
<evidence type="ECO:0000313" key="4">
    <source>
        <dbReference type="Proteomes" id="UP000680588"/>
    </source>
</evidence>
<evidence type="ECO:0000259" key="2">
    <source>
        <dbReference type="Pfam" id="PF02541"/>
    </source>
</evidence>
<accession>A0A975S778</accession>
<feature type="domain" description="Ppx/GppA phosphatase N-terminal" evidence="2">
    <location>
        <begin position="272"/>
        <end position="537"/>
    </location>
</feature>
<reference evidence="3" key="1">
    <citation type="submission" date="2021-06" db="EMBL/GenBank/DDBJ databases">
        <title>Novel species in genus Arthrobacter.</title>
        <authorList>
            <person name="Zhang G."/>
        </authorList>
    </citation>
    <scope>NUCLEOTIDE SEQUENCE</scope>
    <source>
        <strain evidence="3">Zg-ZUI122</strain>
    </source>
</reference>
<name>A0A975S778_9MICC</name>
<dbReference type="Proteomes" id="UP000680588">
    <property type="component" value="Chromosome"/>
</dbReference>
<dbReference type="CDD" id="cd24119">
    <property type="entry name" value="ASKHA_NBD_MtPPX2-like"/>
    <property type="match status" value="1"/>
</dbReference>
<evidence type="ECO:0000313" key="3">
    <source>
        <dbReference type="EMBL" id="QWQ37084.1"/>
    </source>
</evidence>
<keyword evidence="4" id="KW-1185">Reference proteome</keyword>
<dbReference type="KEGG" id="asun:KG104_04685"/>
<feature type="compositionally biased region" description="Basic and acidic residues" evidence="1">
    <location>
        <begin position="201"/>
        <end position="212"/>
    </location>
</feature>
<protein>
    <submittedName>
        <fullName evidence="3">DUF501 domain-containing protein</fullName>
    </submittedName>
</protein>
<feature type="region of interest" description="Disordered" evidence="1">
    <location>
        <begin position="1"/>
        <end position="20"/>
    </location>
</feature>
<dbReference type="InterPro" id="IPR050273">
    <property type="entry name" value="GppA/Ppx_hydrolase"/>
</dbReference>
<dbReference type="Gene3D" id="3.30.420.150">
    <property type="entry name" value="Exopolyphosphatase. Domain 2"/>
    <property type="match status" value="1"/>
</dbReference>
<feature type="compositionally biased region" description="Polar residues" evidence="1">
    <location>
        <begin position="1"/>
        <end position="10"/>
    </location>
</feature>
<dbReference type="Pfam" id="PF04417">
    <property type="entry name" value="DUF501"/>
    <property type="match status" value="1"/>
</dbReference>
<dbReference type="InterPro" id="IPR003695">
    <property type="entry name" value="Ppx_GppA_N"/>
</dbReference>
<dbReference type="RefSeq" id="WP_207347423.1">
    <property type="nucleotide sequence ID" value="NZ_CP076456.1"/>
</dbReference>
<dbReference type="Pfam" id="PF02541">
    <property type="entry name" value="Ppx-GppA"/>
    <property type="match status" value="1"/>
</dbReference>
<sequence>MTQEQLTPTSEDLETLSRQLGRPARDVVEIGARCVCGNPLVATTAPRLSNGIPFPTTYYLAHPVITAAVSRLEASGLMTEMTERLEQDPELAARYRKAHEAYLQVRNEIGARTGVGPVPEIDGVSAGGMPTRVKCLHVLVGHSLAAGPGVNPLGDEALERISEWWTADRCYCEGAWDTTGAAPSRDLSRHTKTQGLSPQELDAKRAARREAVEAAANAEHQGDAVQEQSSAPQQPDTEAGAADTVRPAVRVAAVDCGTNSIRLLIADVTQDEGAAKLTDVVRLMRVNRLGQGVDATGRLAPEALQRTFEAADEYAALIREHGAERIRFVATSASRDAENRGEFVAGIRERLGVEPEVISGDEEAALSFAGATSVLGAGNGAKTLVVDLGGGSTEFVLGTSDRVLAAKSTDMGCVRFTERHLTSNPPTDAQIALARGDVLDMIAQVLSTVPLAEADRLVGVAGTITTVTAHALRLPEYSAEAIHGTELDISRIDQAARELLHMDREARAALPYMHPGRVDVIGAGALIWQTIVDRVSELTDGKVSSAITSEHDILDGIALSAAR</sequence>
<evidence type="ECO:0000256" key="1">
    <source>
        <dbReference type="SAM" id="MobiDB-lite"/>
    </source>
</evidence>
<dbReference type="EMBL" id="CP076456">
    <property type="protein sequence ID" value="QWQ37084.1"/>
    <property type="molecule type" value="Genomic_DNA"/>
</dbReference>
<feature type="region of interest" description="Disordered" evidence="1">
    <location>
        <begin position="181"/>
        <end position="244"/>
    </location>
</feature>
<dbReference type="PANTHER" id="PTHR30005:SF13">
    <property type="entry name" value="EXOPOLYPHOSPHATASE 2"/>
    <property type="match status" value="1"/>
</dbReference>
<dbReference type="SUPFAM" id="SSF53067">
    <property type="entry name" value="Actin-like ATPase domain"/>
    <property type="match status" value="2"/>
</dbReference>
<dbReference type="PANTHER" id="PTHR30005">
    <property type="entry name" value="EXOPOLYPHOSPHATASE"/>
    <property type="match status" value="1"/>
</dbReference>
<dbReference type="GO" id="GO:0016462">
    <property type="term" value="F:pyrophosphatase activity"/>
    <property type="evidence" value="ECO:0007669"/>
    <property type="project" value="TreeGrafter"/>
</dbReference>
<dbReference type="InterPro" id="IPR007511">
    <property type="entry name" value="DUF501"/>
</dbReference>
<dbReference type="Gene3D" id="3.30.420.40">
    <property type="match status" value="1"/>
</dbReference>
<gene>
    <name evidence="3" type="ORF">KG104_04685</name>
</gene>
<dbReference type="InterPro" id="IPR043129">
    <property type="entry name" value="ATPase_NBD"/>
</dbReference>
<organism evidence="3 4">
    <name type="scientific">Arthrobacter sunyaminii</name>
    <dbReference type="NCBI Taxonomy" id="2816859"/>
    <lineage>
        <taxon>Bacteria</taxon>
        <taxon>Bacillati</taxon>
        <taxon>Actinomycetota</taxon>
        <taxon>Actinomycetes</taxon>
        <taxon>Micrococcales</taxon>
        <taxon>Micrococcaceae</taxon>
        <taxon>Arthrobacter</taxon>
    </lineage>
</organism>
<proteinExistence type="predicted"/>